<sequence length="101" mass="12093">MISEHLVNEETLVTFLVEVEKILNSRPITRVSSDLSDLEPLTPNHILLLRHNPCLAPSEFEDSDKFQARWKRVHILANEFWARWVKEYLPMLQERQKWLKQ</sequence>
<organism evidence="2 3">
    <name type="scientific">Acropora cervicornis</name>
    <name type="common">Staghorn coral</name>
    <dbReference type="NCBI Taxonomy" id="6130"/>
    <lineage>
        <taxon>Eukaryota</taxon>
        <taxon>Metazoa</taxon>
        <taxon>Cnidaria</taxon>
        <taxon>Anthozoa</taxon>
        <taxon>Hexacorallia</taxon>
        <taxon>Scleractinia</taxon>
        <taxon>Astrocoeniina</taxon>
        <taxon>Acroporidae</taxon>
        <taxon>Acropora</taxon>
    </lineage>
</organism>
<reference evidence="2" key="1">
    <citation type="journal article" date="2023" name="G3 (Bethesda)">
        <title>Whole genome assembly and annotation of the endangered Caribbean coral Acropora cervicornis.</title>
        <authorList>
            <person name="Selwyn J.D."/>
            <person name="Vollmer S.V."/>
        </authorList>
    </citation>
    <scope>NUCLEOTIDE SEQUENCE</scope>
    <source>
        <strain evidence="2">K2</strain>
    </source>
</reference>
<name>A0AAD9PRK2_ACRCE</name>
<evidence type="ECO:0000259" key="1">
    <source>
        <dbReference type="Pfam" id="PF18701"/>
    </source>
</evidence>
<reference evidence="2" key="2">
    <citation type="journal article" date="2023" name="Science">
        <title>Genomic signatures of disease resistance in endangered staghorn corals.</title>
        <authorList>
            <person name="Vollmer S.V."/>
            <person name="Selwyn J.D."/>
            <person name="Despard B.A."/>
            <person name="Roesel C.L."/>
        </authorList>
    </citation>
    <scope>NUCLEOTIDE SEQUENCE</scope>
    <source>
        <strain evidence="2">K2</strain>
    </source>
</reference>
<dbReference type="InterPro" id="IPR040676">
    <property type="entry name" value="DUF5641"/>
</dbReference>
<evidence type="ECO:0000313" key="3">
    <source>
        <dbReference type="Proteomes" id="UP001249851"/>
    </source>
</evidence>
<gene>
    <name evidence="2" type="ORF">P5673_032402</name>
</gene>
<accession>A0AAD9PRK2</accession>
<feature type="domain" description="DUF5641" evidence="1">
    <location>
        <begin position="69"/>
        <end position="100"/>
    </location>
</feature>
<dbReference type="PANTHER" id="PTHR47331:SF1">
    <property type="entry name" value="GAG-LIKE PROTEIN"/>
    <property type="match status" value="1"/>
</dbReference>
<comment type="caution">
    <text evidence="2">The sequence shown here is derived from an EMBL/GenBank/DDBJ whole genome shotgun (WGS) entry which is preliminary data.</text>
</comment>
<proteinExistence type="predicted"/>
<dbReference type="EMBL" id="JARQWQ010000177">
    <property type="protein sequence ID" value="KAK2547581.1"/>
    <property type="molecule type" value="Genomic_DNA"/>
</dbReference>
<keyword evidence="3" id="KW-1185">Reference proteome</keyword>
<dbReference type="Pfam" id="PF18701">
    <property type="entry name" value="DUF5641"/>
    <property type="match status" value="1"/>
</dbReference>
<protein>
    <recommendedName>
        <fullName evidence="1">DUF5641 domain-containing protein</fullName>
    </recommendedName>
</protein>
<evidence type="ECO:0000313" key="2">
    <source>
        <dbReference type="EMBL" id="KAK2547581.1"/>
    </source>
</evidence>
<dbReference type="PANTHER" id="PTHR47331">
    <property type="entry name" value="PHD-TYPE DOMAIN-CONTAINING PROTEIN"/>
    <property type="match status" value="1"/>
</dbReference>
<dbReference type="Proteomes" id="UP001249851">
    <property type="component" value="Unassembled WGS sequence"/>
</dbReference>
<dbReference type="AlphaFoldDB" id="A0AAD9PRK2"/>